<keyword evidence="3" id="KW-1185">Reference proteome</keyword>
<gene>
    <name evidence="2" type="ORF">BI198_13550</name>
</gene>
<dbReference type="OrthoDB" id="59025at135613"/>
<evidence type="ECO:0000256" key="1">
    <source>
        <dbReference type="SAM" id="Phobius"/>
    </source>
</evidence>
<proteinExistence type="predicted"/>
<comment type="caution">
    <text evidence="2">The sequence shown here is derived from an EMBL/GenBank/DDBJ whole genome shotgun (WGS) entry which is preliminary data.</text>
</comment>
<dbReference type="Proteomes" id="UP000242258">
    <property type="component" value="Unassembled WGS sequence"/>
</dbReference>
<dbReference type="EMBL" id="MKEK01000001">
    <property type="protein sequence ID" value="OEY70477.1"/>
    <property type="molecule type" value="Genomic_DNA"/>
</dbReference>
<keyword evidence="1" id="KW-0812">Transmembrane</keyword>
<dbReference type="STRING" id="1628148.BI198_13550"/>
<evidence type="ECO:0000313" key="2">
    <source>
        <dbReference type="EMBL" id="OEY70477.1"/>
    </source>
</evidence>
<organism evidence="2 3">
    <name type="scientific">Rheinheimera salexigens</name>
    <dbReference type="NCBI Taxonomy" id="1628148"/>
    <lineage>
        <taxon>Bacteria</taxon>
        <taxon>Pseudomonadati</taxon>
        <taxon>Pseudomonadota</taxon>
        <taxon>Gammaproteobacteria</taxon>
        <taxon>Chromatiales</taxon>
        <taxon>Chromatiaceae</taxon>
        <taxon>Rheinheimera</taxon>
    </lineage>
</organism>
<feature type="transmembrane region" description="Helical" evidence="1">
    <location>
        <begin position="6"/>
        <end position="26"/>
    </location>
</feature>
<dbReference type="AlphaFoldDB" id="A0A1E7Q8K5"/>
<reference evidence="3" key="1">
    <citation type="submission" date="2016-09" db="EMBL/GenBank/DDBJ databases">
        <authorList>
            <person name="Wan X."/>
            <person name="Hou S."/>
        </authorList>
    </citation>
    <scope>NUCLEOTIDE SEQUENCE [LARGE SCALE GENOMIC DNA]</scope>
    <source>
        <strain evidence="3">KH87</strain>
    </source>
</reference>
<dbReference type="RefSeq" id="WP_070050031.1">
    <property type="nucleotide sequence ID" value="NZ_CBCSDO010000009.1"/>
</dbReference>
<evidence type="ECO:0000313" key="3">
    <source>
        <dbReference type="Proteomes" id="UP000242258"/>
    </source>
</evidence>
<keyword evidence="1" id="KW-0472">Membrane</keyword>
<protein>
    <submittedName>
        <fullName evidence="2">Uncharacterized protein</fullName>
    </submittedName>
</protein>
<accession>A0A1E7Q8K5</accession>
<sequence length="84" mass="9720">MTDVVLLQLMSSLFWLLVFGVIVFIFRREIRALFGSVASFKIAGSSFEFQDKKDTLQSYILLTEILIDMLFRESWEVPLAPLEV</sequence>
<keyword evidence="1" id="KW-1133">Transmembrane helix</keyword>
<name>A0A1E7Q8K5_9GAMM</name>